<name>A0ABY2GXA1_9HYPO</name>
<dbReference type="EMBL" id="PPTA01000012">
    <property type="protein sequence ID" value="TFA99879.1"/>
    <property type="molecule type" value="Genomic_DNA"/>
</dbReference>
<evidence type="ECO:0000313" key="2">
    <source>
        <dbReference type="Proteomes" id="UP001642720"/>
    </source>
</evidence>
<dbReference type="Proteomes" id="UP001642720">
    <property type="component" value="Unassembled WGS sequence"/>
</dbReference>
<protein>
    <submittedName>
        <fullName evidence="1">Uncharacterized protein</fullName>
    </submittedName>
</protein>
<gene>
    <name evidence="1" type="ORF">CCMA1212_008146</name>
</gene>
<keyword evidence="2" id="KW-1185">Reference proteome</keyword>
<dbReference type="RefSeq" id="XP_073556081.1">
    <property type="nucleotide sequence ID" value="XM_073705292.1"/>
</dbReference>
<proteinExistence type="predicted"/>
<organism evidence="1 2">
    <name type="scientific">Trichoderma ghanense</name>
    <dbReference type="NCBI Taxonomy" id="65468"/>
    <lineage>
        <taxon>Eukaryota</taxon>
        <taxon>Fungi</taxon>
        <taxon>Dikarya</taxon>
        <taxon>Ascomycota</taxon>
        <taxon>Pezizomycotina</taxon>
        <taxon>Sordariomycetes</taxon>
        <taxon>Hypocreomycetidae</taxon>
        <taxon>Hypocreales</taxon>
        <taxon>Hypocreaceae</taxon>
        <taxon>Trichoderma</taxon>
    </lineage>
</organism>
<comment type="caution">
    <text evidence="1">The sequence shown here is derived from an EMBL/GenBank/DDBJ whole genome shotgun (WGS) entry which is preliminary data.</text>
</comment>
<reference evidence="1 2" key="1">
    <citation type="submission" date="2018-01" db="EMBL/GenBank/DDBJ databases">
        <title>Genome characterization of the sugarcane-associated fungus Trichoderma ghanense CCMA-1212 and their application in lignocelulose bioconversion.</title>
        <authorList>
            <person name="Steindorff A.S."/>
            <person name="Mendes T.D."/>
            <person name="Vilela E.S.D."/>
            <person name="Rodrigues D.S."/>
            <person name="Formighieri E.F."/>
            <person name="Melo I.S."/>
            <person name="Favaro L.C.L."/>
        </authorList>
    </citation>
    <scope>NUCLEOTIDE SEQUENCE [LARGE SCALE GENOMIC DNA]</scope>
    <source>
        <strain evidence="1 2">CCMA-1212</strain>
    </source>
</reference>
<dbReference type="GeneID" id="300579742"/>
<accession>A0ABY2GXA1</accession>
<evidence type="ECO:0000313" key="1">
    <source>
        <dbReference type="EMBL" id="TFA99879.1"/>
    </source>
</evidence>
<sequence>MSSVFLLDQTGTSPTSSHSSPFAFDLALVLVPDWHKPNFKSKPSIRLLHGWLPCWTTTAFRHKITPHLVFHLQCIMDAWAVSRGWAVSGVSGHVLSQPAPSFVPRRHLDMFLSGRGSPAGARLAGSLFICFGRTCSELCDCLSAGARLAGSESLGDHLVDGRVERRCLPAGTRLAGDRPPPWSSDVGRLSRTSADRFFGPLHLGGET</sequence>